<dbReference type="AlphaFoldDB" id="A0A398DAX3"/>
<dbReference type="EMBL" id="QXIW01000033">
    <property type="protein sequence ID" value="RIE11760.1"/>
    <property type="molecule type" value="Genomic_DNA"/>
</dbReference>
<evidence type="ECO:0000313" key="1">
    <source>
        <dbReference type="EMBL" id="RIE11760.1"/>
    </source>
</evidence>
<gene>
    <name evidence="1" type="ORF">SMC3_08205</name>
</gene>
<protein>
    <submittedName>
        <fullName evidence="1">HNH endonuclease</fullName>
    </submittedName>
</protein>
<evidence type="ECO:0000313" key="2">
    <source>
        <dbReference type="Proteomes" id="UP000266042"/>
    </source>
</evidence>
<accession>A0A398DAX3</accession>
<dbReference type="RefSeq" id="WP_119090023.1">
    <property type="nucleotide sequence ID" value="NZ_QXIW01000033.1"/>
</dbReference>
<keyword evidence="1" id="KW-0255">Endonuclease</keyword>
<keyword evidence="1" id="KW-0378">Hydrolase</keyword>
<keyword evidence="1" id="KW-0540">Nuclease</keyword>
<name>A0A398DAX3_9BACT</name>
<sequence>MPNADDFRSELHSIFSSSRGGYVDVTSGDLHRRVGGYPGPNHRMPICCSVMRQAMQGGDVILDEPPKGNGATLAIRYRLPR</sequence>
<dbReference type="Proteomes" id="UP000266042">
    <property type="component" value="Unassembled WGS sequence"/>
</dbReference>
<reference evidence="1 2" key="1">
    <citation type="submission" date="2018-09" db="EMBL/GenBank/DDBJ databases">
        <title>Discovery and Ecogenomic Context for Candidatus Cryosericales, a Global Caldiserica Order Active in Thawing Permafrost.</title>
        <authorList>
            <person name="Martinez M.A."/>
            <person name="Woodcroft B.J."/>
            <person name="Ignacio Espinoza J.C."/>
            <person name="Zayed A."/>
            <person name="Singleton C.M."/>
            <person name="Boyd J."/>
            <person name="Li Y.-F."/>
            <person name="Purvine S."/>
            <person name="Maughan H."/>
            <person name="Hodgkins S.B."/>
            <person name="Anderson D."/>
            <person name="Sederholm M."/>
            <person name="Temperton B."/>
            <person name="Saleska S.R."/>
            <person name="Tyson G.W."/>
            <person name="Rich V.I."/>
        </authorList>
    </citation>
    <scope>NUCLEOTIDE SEQUENCE [LARGE SCALE GENOMIC DNA]</scope>
    <source>
        <strain evidence="1 2">SMC3</strain>
    </source>
</reference>
<comment type="caution">
    <text evidence="1">The sequence shown here is derived from an EMBL/GenBank/DDBJ whole genome shotgun (WGS) entry which is preliminary data.</text>
</comment>
<proteinExistence type="predicted"/>
<dbReference type="GO" id="GO:0004519">
    <property type="term" value="F:endonuclease activity"/>
    <property type="evidence" value="ECO:0007669"/>
    <property type="project" value="UniProtKB-KW"/>
</dbReference>
<organism evidence="1 2">
    <name type="scientific">Candidatus Cryosericum hinesii</name>
    <dbReference type="NCBI Taxonomy" id="2290915"/>
    <lineage>
        <taxon>Bacteria</taxon>
        <taxon>Pseudomonadati</taxon>
        <taxon>Caldisericota/Cryosericota group</taxon>
        <taxon>Candidatus Cryosericota</taxon>
        <taxon>Candidatus Cryosericia</taxon>
        <taxon>Candidatus Cryosericales</taxon>
        <taxon>Candidatus Cryosericaceae</taxon>
        <taxon>Candidatus Cryosericum</taxon>
    </lineage>
</organism>